<comment type="caution">
    <text evidence="1">The sequence shown here is derived from an EMBL/GenBank/DDBJ whole genome shotgun (WGS) entry which is preliminary data.</text>
</comment>
<proteinExistence type="predicted"/>
<name>A0ACC1A381_9ROSI</name>
<evidence type="ECO:0000313" key="1">
    <source>
        <dbReference type="EMBL" id="KAJ0081723.1"/>
    </source>
</evidence>
<reference evidence="2" key="1">
    <citation type="journal article" date="2023" name="G3 (Bethesda)">
        <title>Genome assembly and association tests identify interacting loci associated with vigor, precocity, and sex in interspecific pistachio rootstocks.</title>
        <authorList>
            <person name="Palmer W."/>
            <person name="Jacygrad E."/>
            <person name="Sagayaradj S."/>
            <person name="Cavanaugh K."/>
            <person name="Han R."/>
            <person name="Bertier L."/>
            <person name="Beede B."/>
            <person name="Kafkas S."/>
            <person name="Golino D."/>
            <person name="Preece J."/>
            <person name="Michelmore R."/>
        </authorList>
    </citation>
    <scope>NUCLEOTIDE SEQUENCE [LARGE SCALE GENOMIC DNA]</scope>
</reference>
<sequence length="80" mass="9228">MKKCAFGWEVPVNLELLFPGCPKQESKKCLAELKPETVVKIPIGMFNTFSWHACAWQHRILYVRIRSSFEGRTPRPGSHL</sequence>
<dbReference type="EMBL" id="CM047908">
    <property type="protein sequence ID" value="KAJ0081723.1"/>
    <property type="molecule type" value="Genomic_DNA"/>
</dbReference>
<dbReference type="Proteomes" id="UP001164250">
    <property type="component" value="Chromosome 12"/>
</dbReference>
<protein>
    <submittedName>
        <fullName evidence="1">Uncharacterized protein</fullName>
    </submittedName>
</protein>
<accession>A0ACC1A381</accession>
<organism evidence="1 2">
    <name type="scientific">Pistacia atlantica</name>
    <dbReference type="NCBI Taxonomy" id="434234"/>
    <lineage>
        <taxon>Eukaryota</taxon>
        <taxon>Viridiplantae</taxon>
        <taxon>Streptophyta</taxon>
        <taxon>Embryophyta</taxon>
        <taxon>Tracheophyta</taxon>
        <taxon>Spermatophyta</taxon>
        <taxon>Magnoliopsida</taxon>
        <taxon>eudicotyledons</taxon>
        <taxon>Gunneridae</taxon>
        <taxon>Pentapetalae</taxon>
        <taxon>rosids</taxon>
        <taxon>malvids</taxon>
        <taxon>Sapindales</taxon>
        <taxon>Anacardiaceae</taxon>
        <taxon>Pistacia</taxon>
    </lineage>
</organism>
<gene>
    <name evidence="1" type="ORF">Patl1_11885</name>
</gene>
<evidence type="ECO:0000313" key="2">
    <source>
        <dbReference type="Proteomes" id="UP001164250"/>
    </source>
</evidence>
<keyword evidence="2" id="KW-1185">Reference proteome</keyword>